<dbReference type="EMBL" id="FNAV01000003">
    <property type="protein sequence ID" value="SDE43452.1"/>
    <property type="molecule type" value="Genomic_DNA"/>
</dbReference>
<protein>
    <recommendedName>
        <fullName evidence="2">UPF0301 protein SAMN04488105_103390</fullName>
    </recommendedName>
</protein>
<dbReference type="RefSeq" id="WP_089956801.1">
    <property type="nucleotide sequence ID" value="NZ_FNAV01000003.1"/>
</dbReference>
<dbReference type="Pfam" id="PF02622">
    <property type="entry name" value="DUF179"/>
    <property type="match status" value="1"/>
</dbReference>
<dbReference type="AlphaFoldDB" id="A0A1G7CVS5"/>
<dbReference type="OrthoDB" id="9807486at2"/>
<dbReference type="InterPro" id="IPR003774">
    <property type="entry name" value="AlgH-like"/>
</dbReference>
<accession>A0A1G7CVS5</accession>
<comment type="similarity">
    <text evidence="1 2">Belongs to the UPF0301 (AlgH) family.</text>
</comment>
<reference evidence="4" key="1">
    <citation type="submission" date="2016-10" db="EMBL/GenBank/DDBJ databases">
        <authorList>
            <person name="Varghese N."/>
            <person name="Submissions S."/>
        </authorList>
    </citation>
    <scope>NUCLEOTIDE SEQUENCE [LARGE SCALE GENOMIC DNA]</scope>
    <source>
        <strain evidence="4">DSM 10146</strain>
    </source>
</reference>
<dbReference type="Proteomes" id="UP000198994">
    <property type="component" value="Unassembled WGS sequence"/>
</dbReference>
<dbReference type="STRING" id="282683.SAMN04488105_103390"/>
<organism evidence="3 4">
    <name type="scientific">Salipiger thiooxidans</name>
    <dbReference type="NCBI Taxonomy" id="282683"/>
    <lineage>
        <taxon>Bacteria</taxon>
        <taxon>Pseudomonadati</taxon>
        <taxon>Pseudomonadota</taxon>
        <taxon>Alphaproteobacteria</taxon>
        <taxon>Rhodobacterales</taxon>
        <taxon>Roseobacteraceae</taxon>
        <taxon>Salipiger</taxon>
    </lineage>
</organism>
<evidence type="ECO:0000313" key="4">
    <source>
        <dbReference type="Proteomes" id="UP000198994"/>
    </source>
</evidence>
<dbReference type="Gene3D" id="3.40.1740.10">
    <property type="entry name" value="VC0467-like"/>
    <property type="match status" value="1"/>
</dbReference>
<dbReference type="GO" id="GO:0005829">
    <property type="term" value="C:cytosol"/>
    <property type="evidence" value="ECO:0007669"/>
    <property type="project" value="TreeGrafter"/>
</dbReference>
<dbReference type="HAMAP" id="MF_00758">
    <property type="entry name" value="UPF0301"/>
    <property type="match status" value="1"/>
</dbReference>
<dbReference type="SUPFAM" id="SSF143456">
    <property type="entry name" value="VC0467-like"/>
    <property type="match status" value="1"/>
</dbReference>
<proteinExistence type="inferred from homology"/>
<dbReference type="PANTHER" id="PTHR30327">
    <property type="entry name" value="UNCHARACTERIZED PROTEIN YQGE"/>
    <property type="match status" value="1"/>
</dbReference>
<gene>
    <name evidence="3" type="ORF">SAMN04488105_103390</name>
</gene>
<dbReference type="PANTHER" id="PTHR30327:SF1">
    <property type="entry name" value="UPF0301 PROTEIN YQGE"/>
    <property type="match status" value="1"/>
</dbReference>
<evidence type="ECO:0000256" key="1">
    <source>
        <dbReference type="ARBA" id="ARBA00009600"/>
    </source>
</evidence>
<evidence type="ECO:0000256" key="2">
    <source>
        <dbReference type="HAMAP-Rule" id="MF_00758"/>
    </source>
</evidence>
<evidence type="ECO:0000313" key="3">
    <source>
        <dbReference type="EMBL" id="SDE43452.1"/>
    </source>
</evidence>
<name>A0A1G7CVS5_9RHOB</name>
<keyword evidence="4" id="KW-1185">Reference proteome</keyword>
<sequence length="191" mass="20043">MDIASGATDLTGKMLIAMPGMGDPRFEHAVVYMCAHSDEGAMGLIVNKPSGDVTMAALLEQLSISPAPGLDLRQVHFGGPVEAGRGFVLHSPDYKSGLTTLQVDEDFNMTGTLDVLETIARGNPPERWMAMLGYAGWGPGQLEGELAQNAWLVCDASPALVFDTADASKWEAALNSMGIPAHLLSAEGGTA</sequence>